<dbReference type="Proteomes" id="UP001164539">
    <property type="component" value="Chromosome 14"/>
</dbReference>
<proteinExistence type="predicted"/>
<dbReference type="EMBL" id="CM051407">
    <property type="protein sequence ID" value="KAJ4701055.1"/>
    <property type="molecule type" value="Genomic_DNA"/>
</dbReference>
<evidence type="ECO:0000313" key="1">
    <source>
        <dbReference type="EMBL" id="KAJ4701055.1"/>
    </source>
</evidence>
<comment type="caution">
    <text evidence="1">The sequence shown here is derived from an EMBL/GenBank/DDBJ whole genome shotgun (WGS) entry which is preliminary data.</text>
</comment>
<accession>A0ACC1WT47</accession>
<protein>
    <submittedName>
        <fullName evidence="1">Transposon Ty3-I Gag-Pol polyprotein</fullName>
    </submittedName>
</protein>
<evidence type="ECO:0000313" key="2">
    <source>
        <dbReference type="Proteomes" id="UP001164539"/>
    </source>
</evidence>
<sequence>MSGRVRNPQGEIDRFQALTEMLQAIDRKYGEMLDRMERLEVSVTMGQPLNAPNPTMQPRRVPRRVQVNDNFDDSKSLRDNREEEEVRPRARTNHNNSNNGVKLKIPSFHGRMDPEAYLDWENKIELVFDCNNYTKSKKLKLAVAVFEDYAITWWDDTKQKRRRNRERPIEEWRDMKSIMQRRFVPSYYYKELYNRLQNLSQGSKSVENYYKKMEVAMIRTNIEEDNEATMARFLNGLNKEISNVVEFQPYMELEDLLHLALKVEKQLKKRGSSNRSFSYTSSFKSNWRKDDNASSSEPKTESKEAPKTSNLSNDKGKLDSIINTRNIKCFKCQGVGHYKRDFPNQRNIFLLDGEYYSASEEENGEEMMPPLEDASDEEGDEQLTIAESGKALVARRVLNKQVRQEECDQRENLFYTRCLVKDRVCDVIIDGGSVTNVASTTLVEKLGLPTLKHPHAYKSKWLNDCGEIRVTKQVLVAFKIGKYRDELLFDVVCIHAGHLLLGRPWQFDKRVLNNGYTNHYTFEKDGKKITLVPLSPKEVYEGELRRMHSEREHKSEEKRVSEVVTKENEFSKGKSGKNNEKKKKVSSNEEGQNSNKGK</sequence>
<keyword evidence="2" id="KW-1185">Reference proteome</keyword>
<name>A0ACC1WT47_MELAZ</name>
<reference evidence="1 2" key="1">
    <citation type="journal article" date="2023" name="Science">
        <title>Complex scaffold remodeling in plant triterpene biosynthesis.</title>
        <authorList>
            <person name="De La Pena R."/>
            <person name="Hodgson H."/>
            <person name="Liu J.C."/>
            <person name="Stephenson M.J."/>
            <person name="Martin A.C."/>
            <person name="Owen C."/>
            <person name="Harkess A."/>
            <person name="Leebens-Mack J."/>
            <person name="Jimenez L.E."/>
            <person name="Osbourn A."/>
            <person name="Sattely E.S."/>
        </authorList>
    </citation>
    <scope>NUCLEOTIDE SEQUENCE [LARGE SCALE GENOMIC DNA]</scope>
    <source>
        <strain evidence="2">cv. JPN11</strain>
        <tissue evidence="1">Leaf</tissue>
    </source>
</reference>
<organism evidence="1 2">
    <name type="scientific">Melia azedarach</name>
    <name type="common">Chinaberry tree</name>
    <dbReference type="NCBI Taxonomy" id="155640"/>
    <lineage>
        <taxon>Eukaryota</taxon>
        <taxon>Viridiplantae</taxon>
        <taxon>Streptophyta</taxon>
        <taxon>Embryophyta</taxon>
        <taxon>Tracheophyta</taxon>
        <taxon>Spermatophyta</taxon>
        <taxon>Magnoliopsida</taxon>
        <taxon>eudicotyledons</taxon>
        <taxon>Gunneridae</taxon>
        <taxon>Pentapetalae</taxon>
        <taxon>rosids</taxon>
        <taxon>malvids</taxon>
        <taxon>Sapindales</taxon>
        <taxon>Meliaceae</taxon>
        <taxon>Melia</taxon>
    </lineage>
</organism>
<gene>
    <name evidence="1" type="ORF">OWV82_024350</name>
</gene>